<evidence type="ECO:0000256" key="4">
    <source>
        <dbReference type="ARBA" id="ARBA00023186"/>
    </source>
</evidence>
<keyword evidence="1 5" id="KW-0963">Cytoplasm</keyword>
<dbReference type="Pfam" id="PF05239">
    <property type="entry name" value="PRC"/>
    <property type="match status" value="1"/>
</dbReference>
<evidence type="ECO:0000256" key="3">
    <source>
        <dbReference type="ARBA" id="ARBA00022552"/>
    </source>
</evidence>
<evidence type="ECO:0000256" key="2">
    <source>
        <dbReference type="ARBA" id="ARBA00022517"/>
    </source>
</evidence>
<protein>
    <recommendedName>
        <fullName evidence="5">Ribosome maturation factor RimM</fullName>
    </recommendedName>
</protein>
<dbReference type="InterPro" id="IPR036976">
    <property type="entry name" value="RimM_N_sf"/>
</dbReference>
<dbReference type="PANTHER" id="PTHR33692:SF1">
    <property type="entry name" value="RIBOSOME MATURATION FACTOR RIMM"/>
    <property type="match status" value="1"/>
</dbReference>
<dbReference type="InterPro" id="IPR011033">
    <property type="entry name" value="PRC_barrel-like_sf"/>
</dbReference>
<reference evidence="9" key="1">
    <citation type="journal article" date="2019" name="Int. J. Syst. Evol. Microbiol.">
        <title>The Global Catalogue of Microorganisms (GCM) 10K type strain sequencing project: providing services to taxonomists for standard genome sequencing and annotation.</title>
        <authorList>
            <consortium name="The Broad Institute Genomics Platform"/>
            <consortium name="The Broad Institute Genome Sequencing Center for Infectious Disease"/>
            <person name="Wu L."/>
            <person name="Ma J."/>
        </authorList>
    </citation>
    <scope>NUCLEOTIDE SEQUENCE [LARGE SCALE GENOMIC DNA]</scope>
    <source>
        <strain evidence="9">CGMCC 1.15790</strain>
    </source>
</reference>
<evidence type="ECO:0000256" key="1">
    <source>
        <dbReference type="ARBA" id="ARBA00022490"/>
    </source>
</evidence>
<dbReference type="InterPro" id="IPR009000">
    <property type="entry name" value="Transl_B-barrel_sf"/>
</dbReference>
<dbReference type="Gene3D" id="2.30.30.240">
    <property type="entry name" value="PRC-barrel domain"/>
    <property type="match status" value="1"/>
</dbReference>
<dbReference type="Pfam" id="PF01782">
    <property type="entry name" value="RimM"/>
    <property type="match status" value="1"/>
</dbReference>
<name>A0ABW0U505_9BACI</name>
<evidence type="ECO:0000259" key="6">
    <source>
        <dbReference type="Pfam" id="PF01782"/>
    </source>
</evidence>
<dbReference type="NCBIfam" id="TIGR02273">
    <property type="entry name" value="16S_RimM"/>
    <property type="match status" value="1"/>
</dbReference>
<comment type="subcellular location">
    <subcellularLocation>
        <location evidence="5">Cytoplasm</location>
    </subcellularLocation>
</comment>
<dbReference type="SUPFAM" id="SSF50447">
    <property type="entry name" value="Translation proteins"/>
    <property type="match status" value="1"/>
</dbReference>
<gene>
    <name evidence="5 8" type="primary">rimM</name>
    <name evidence="8" type="ORF">ACFPTR_04015</name>
</gene>
<dbReference type="SUPFAM" id="SSF50346">
    <property type="entry name" value="PRC-barrel domain"/>
    <property type="match status" value="1"/>
</dbReference>
<comment type="function">
    <text evidence="5">An accessory protein needed during the final step in the assembly of 30S ribosomal subunit, possibly for assembly of the head region. Essential for efficient processing of 16S rRNA. May be needed both before and after RbfA during the maturation of 16S rRNA. It has affinity for free ribosomal 30S subunits but not for 70S ribosomes.</text>
</comment>
<comment type="caution">
    <text evidence="8">The sequence shown here is derived from an EMBL/GenBank/DDBJ whole genome shotgun (WGS) entry which is preliminary data.</text>
</comment>
<keyword evidence="4 5" id="KW-0143">Chaperone</keyword>
<evidence type="ECO:0000313" key="9">
    <source>
        <dbReference type="Proteomes" id="UP001596143"/>
    </source>
</evidence>
<dbReference type="InterPro" id="IPR027275">
    <property type="entry name" value="PRC-brl_dom"/>
</dbReference>
<dbReference type="Gene3D" id="2.40.30.60">
    <property type="entry name" value="RimM"/>
    <property type="match status" value="1"/>
</dbReference>
<feature type="domain" description="PRC-barrel" evidence="7">
    <location>
        <begin position="97"/>
        <end position="172"/>
    </location>
</feature>
<keyword evidence="2 5" id="KW-0690">Ribosome biogenesis</keyword>
<dbReference type="EMBL" id="JBHSPF010000018">
    <property type="protein sequence ID" value="MFC5628058.1"/>
    <property type="molecule type" value="Genomic_DNA"/>
</dbReference>
<organism evidence="8 9">
    <name type="scientific">Aliibacillus thermotolerans</name>
    <dbReference type="NCBI Taxonomy" id="1834418"/>
    <lineage>
        <taxon>Bacteria</taxon>
        <taxon>Bacillati</taxon>
        <taxon>Bacillota</taxon>
        <taxon>Bacilli</taxon>
        <taxon>Bacillales</taxon>
        <taxon>Bacillaceae</taxon>
        <taxon>Aliibacillus</taxon>
    </lineage>
</organism>
<evidence type="ECO:0000256" key="5">
    <source>
        <dbReference type="HAMAP-Rule" id="MF_00014"/>
    </source>
</evidence>
<keyword evidence="3 5" id="KW-0698">rRNA processing</keyword>
<dbReference type="Proteomes" id="UP001596143">
    <property type="component" value="Unassembled WGS sequence"/>
</dbReference>
<accession>A0ABW0U505</accession>
<evidence type="ECO:0000313" key="8">
    <source>
        <dbReference type="EMBL" id="MFC5628058.1"/>
    </source>
</evidence>
<evidence type="ECO:0000259" key="7">
    <source>
        <dbReference type="Pfam" id="PF05239"/>
    </source>
</evidence>
<dbReference type="HAMAP" id="MF_00014">
    <property type="entry name" value="Ribosome_mat_RimM"/>
    <property type="match status" value="1"/>
</dbReference>
<feature type="domain" description="RimM N-terminal" evidence="6">
    <location>
        <begin position="7"/>
        <end position="90"/>
    </location>
</feature>
<keyword evidence="9" id="KW-1185">Reference proteome</keyword>
<comment type="similarity">
    <text evidence="5">Belongs to the RimM family.</text>
</comment>
<proteinExistence type="inferred from homology"/>
<comment type="subunit">
    <text evidence="5">Binds ribosomal protein uS19.</text>
</comment>
<dbReference type="RefSeq" id="WP_270898029.1">
    <property type="nucleotide sequence ID" value="NZ_JBHSPF010000018.1"/>
</dbReference>
<dbReference type="InterPro" id="IPR002676">
    <property type="entry name" value="RimM_N"/>
</dbReference>
<dbReference type="PANTHER" id="PTHR33692">
    <property type="entry name" value="RIBOSOME MATURATION FACTOR RIMM"/>
    <property type="match status" value="1"/>
</dbReference>
<dbReference type="InterPro" id="IPR011961">
    <property type="entry name" value="RimM"/>
</dbReference>
<sequence length="174" mass="19980">MMDWLNVGKIVNTHGIRGELKVLSTTDFEEDRFKIGNALYLQKQDTKERVKVTVEGVRTHKQWILLKLKELSSLNDAEEWKGSQLQIPTDALQDLEENEYYYFEIIDCLVVTEEGEQLGKVTDILAPGANDVWVVTPFHGKKEILIPYIEDVVKKVDVEKKVIVIHKMEGLLPS</sequence>
<comment type="domain">
    <text evidence="5">The PRC barrel domain binds ribosomal protein uS19.</text>
</comment>